<comment type="caution">
    <text evidence="1">The sequence shown here is derived from an EMBL/GenBank/DDBJ whole genome shotgun (WGS) entry which is preliminary data.</text>
</comment>
<sequence>MSNMRIVYDNAVSRAVLAASSTAGVLAVGNLQADDKASVWRATGKAARLTATWANAESIGAVALPFCNLSPSATMRVRVSKEASATNLLSYPSNFDRSPWGVGNAAIIQNAALAPDGTMTADAMTRIAVGNHYMYQNTAAPAAGNPFTASVWLKSGTYTGGVRVWLKDGASVTLVSNLVQLTANWTRFTCSGTYPANATGNVALYIDPSDDVGVAGDQFYLWGAQVESGLTATSLVPDATAFTSRASVKWVFDATGVMNQVAANVAAFDFDPVSLVSRGLSLEAAATNGIRNNTMVGAVAGTPGTKPTNWFTSLAAGLSVTVVGTGAESGIDYIDFRLFGTPTTSSSGIGLEQWNGVAAAPGQSWTASAFVRRVAGAETGITSIYCTFYGFTSGGAGSTDNFIGPNLLGKLSGASLAPLRTAVVGTLADASTAYVVPQISLNHATGVPIDITLRIGLPQLEQGRAPSSPIKTSGAAVTRAADIAVSPPGIRPAGYIDTWQSYDYDSGYVAACPAPAISLRGWTATQAASAYGYGGGAYARHWMTATQLALGLAVDIADPNNLQGYIEAACFVAGAYWSPKYNAAEATFTNVDTTELYRNDAGGQMAAAGYTYRKLPISLDLMPAADRAAFVNVVRNSRAYPILVSLYPQVSDLAIERDNMIYGRRAKDSDVATQYAVAYATTIEIEEI</sequence>
<keyword evidence="2" id="KW-1185">Reference proteome</keyword>
<reference evidence="1 2" key="1">
    <citation type="submission" date="2019-11" db="EMBL/GenBank/DDBJ databases">
        <title>Type strains purchased from KCTC, JCM and DSMZ.</title>
        <authorList>
            <person name="Lu H."/>
        </authorList>
    </citation>
    <scope>NUCLEOTIDE SEQUENCE [LARGE SCALE GENOMIC DNA]</scope>
    <source>
        <strain evidence="1 2">JCM 31587</strain>
    </source>
</reference>
<dbReference type="Gene3D" id="2.60.120.260">
    <property type="entry name" value="Galactose-binding domain-like"/>
    <property type="match status" value="1"/>
</dbReference>
<evidence type="ECO:0008006" key="3">
    <source>
        <dbReference type="Google" id="ProtNLM"/>
    </source>
</evidence>
<gene>
    <name evidence="1" type="ORF">GM658_12615</name>
</gene>
<dbReference type="AlphaFoldDB" id="A0A6L6QH51"/>
<evidence type="ECO:0000313" key="2">
    <source>
        <dbReference type="Proteomes" id="UP000472320"/>
    </source>
</evidence>
<dbReference type="OrthoDB" id="6157808at2"/>
<name>A0A6L6QH51_9BURK</name>
<protein>
    <recommendedName>
        <fullName evidence="3">CBM-cenC domain-containing protein</fullName>
    </recommendedName>
</protein>
<dbReference type="EMBL" id="WNKX01000008">
    <property type="protein sequence ID" value="MTW11440.1"/>
    <property type="molecule type" value="Genomic_DNA"/>
</dbReference>
<dbReference type="Proteomes" id="UP000472320">
    <property type="component" value="Unassembled WGS sequence"/>
</dbReference>
<organism evidence="1 2">
    <name type="scientific">Massilia eburnea</name>
    <dbReference type="NCBI Taxonomy" id="1776165"/>
    <lineage>
        <taxon>Bacteria</taxon>
        <taxon>Pseudomonadati</taxon>
        <taxon>Pseudomonadota</taxon>
        <taxon>Betaproteobacteria</taxon>
        <taxon>Burkholderiales</taxon>
        <taxon>Oxalobacteraceae</taxon>
        <taxon>Telluria group</taxon>
        <taxon>Massilia</taxon>
    </lineage>
</organism>
<evidence type="ECO:0000313" key="1">
    <source>
        <dbReference type="EMBL" id="MTW11440.1"/>
    </source>
</evidence>
<accession>A0A6L6QH51</accession>
<proteinExistence type="predicted"/>